<dbReference type="AlphaFoldDB" id="W6NFN8"/>
<dbReference type="Pfam" id="PF16413">
    <property type="entry name" value="Mlh1_C"/>
    <property type="match status" value="1"/>
</dbReference>
<proteinExistence type="predicted"/>
<accession>W6NFN8</accession>
<evidence type="ECO:0000313" key="2">
    <source>
        <dbReference type="EMBL" id="CDL96138.1"/>
    </source>
</evidence>
<protein>
    <submittedName>
        <fullName evidence="2">DNA mismatch repair protein MutL containing</fullName>
    </submittedName>
</protein>
<gene>
    <name evidence="2" type="ORF">HCOI_01556700</name>
</gene>
<comment type="caution">
    <text evidence="2">The sequence shown here is derived from an EMBL/GenBank/DDBJ whole genome shotgun (WGS) entry which is preliminary data.</text>
</comment>
<sequence>MGEEKVQWLLVVRDLLVPRIKSHLLPPKSLSDAVVCLADLHDLYKVFERLDVAISSRYCTNQQLVSIPAPRRFFSHHIVYILRYFISKPFVTFFFKIRLFSLFFSISAQF</sequence>
<dbReference type="InterPro" id="IPR032189">
    <property type="entry name" value="Mlh1_C"/>
</dbReference>
<reference evidence="2" key="1">
    <citation type="submission" date="2013-03" db="EMBL/GenBank/DDBJ databases">
        <authorList>
            <person name="Aslett M."/>
        </authorList>
    </citation>
    <scope>NUCLEOTIDE SEQUENCE [LARGE SCALE GENOMIC DNA]</scope>
    <source>
        <strain evidence="2">ISE/inbred ISE</strain>
    </source>
</reference>
<organism evidence="2">
    <name type="scientific">Haemonchus contortus</name>
    <name type="common">Barber pole worm</name>
    <dbReference type="NCBI Taxonomy" id="6289"/>
    <lineage>
        <taxon>Eukaryota</taxon>
        <taxon>Metazoa</taxon>
        <taxon>Ecdysozoa</taxon>
        <taxon>Nematoda</taxon>
        <taxon>Chromadorea</taxon>
        <taxon>Rhabditida</taxon>
        <taxon>Rhabditina</taxon>
        <taxon>Rhabditomorpha</taxon>
        <taxon>Strongyloidea</taxon>
        <taxon>Trichostrongylidae</taxon>
        <taxon>Haemonchus</taxon>
    </lineage>
</organism>
<feature type="domain" description="DNA mismatch repair protein Mlh1 C-terminal" evidence="1">
    <location>
        <begin position="4"/>
        <end position="49"/>
    </location>
</feature>
<evidence type="ECO:0000259" key="1">
    <source>
        <dbReference type="Pfam" id="PF16413"/>
    </source>
</evidence>
<dbReference type="EMBL" id="CAVP010059845">
    <property type="protein sequence ID" value="CDL96138.1"/>
    <property type="molecule type" value="Genomic_DNA"/>
</dbReference>
<name>W6NFN8_HAECO</name>
<reference evidence="2" key="2">
    <citation type="submission" date="2013-05" db="EMBL/GenBank/DDBJ databases">
        <title>The genome and transcriptome of Haemonchus contortus: a key model parasite for drug and vaccine discovery.</title>
        <authorList>
            <person name="Laing R."/>
            <person name="Kikuchi T."/>
            <person name="Martinelli A."/>
            <person name="Tsai I.J."/>
            <person name="Beech R.N."/>
            <person name="Redman E."/>
            <person name="Holroyd N."/>
            <person name="Bartley D.J."/>
            <person name="Beasley H."/>
            <person name="Britton C."/>
            <person name="Curran D."/>
            <person name="Devaney E."/>
            <person name="Gilabert A."/>
            <person name="Jackson F."/>
            <person name="Hunt M."/>
            <person name="Johnston S."/>
            <person name="Kryukov I."/>
            <person name="Li K."/>
            <person name="Morrison A.A."/>
            <person name="Reid A.J."/>
            <person name="Sargison N."/>
            <person name="Saunders G."/>
            <person name="Wasmuth J.D."/>
            <person name="Wolstenholme A."/>
            <person name="Berriman M."/>
            <person name="Gilleard J.S."/>
            <person name="Cotton J.A."/>
        </authorList>
    </citation>
    <scope>NUCLEOTIDE SEQUENCE [LARGE SCALE GENOMIC DNA]</scope>
    <source>
        <strain evidence="2">ISE/inbred ISE</strain>
    </source>
</reference>